<dbReference type="AlphaFoldDB" id="A0A809RTZ9"/>
<dbReference type="Gene3D" id="3.40.50.2300">
    <property type="match status" value="1"/>
</dbReference>
<gene>
    <name evidence="4" type="ORF">NPRO_08370</name>
</gene>
<sequence>MARVLIIDDEEDVLLAVSRRLKREGYDVTPASNSEQGMGKILQADLPYDVIVTDMSMEDPASGLAVLQTAFSRDLFAEVIVMTAYGNVANAVECMKRGAFDYVEKNQPGVDTYEVLTEKVRAALDRRLRDIRTVELWERAAHAQV</sequence>
<evidence type="ECO:0000313" key="5">
    <source>
        <dbReference type="Proteomes" id="UP000662873"/>
    </source>
</evidence>
<dbReference type="InterPro" id="IPR001789">
    <property type="entry name" value="Sig_transdc_resp-reg_receiver"/>
</dbReference>
<dbReference type="SMART" id="SM00448">
    <property type="entry name" value="REC"/>
    <property type="match status" value="1"/>
</dbReference>
<dbReference type="PANTHER" id="PTHR48111">
    <property type="entry name" value="REGULATOR OF RPOS"/>
    <property type="match status" value="1"/>
</dbReference>
<accession>A0A809RTZ9</accession>
<protein>
    <submittedName>
        <fullName evidence="4">Response regulator containing CheY-like receiver,AAA-type ATPase, and DNA-binding domain</fullName>
    </submittedName>
</protein>
<dbReference type="GO" id="GO:0005829">
    <property type="term" value="C:cytosol"/>
    <property type="evidence" value="ECO:0007669"/>
    <property type="project" value="TreeGrafter"/>
</dbReference>
<evidence type="ECO:0000256" key="1">
    <source>
        <dbReference type="ARBA" id="ARBA00023125"/>
    </source>
</evidence>
<keyword evidence="2" id="KW-0597">Phosphoprotein</keyword>
<dbReference type="PROSITE" id="PS50110">
    <property type="entry name" value="RESPONSE_REGULATORY"/>
    <property type="match status" value="1"/>
</dbReference>
<feature type="modified residue" description="4-aspartylphosphate" evidence="2">
    <location>
        <position position="54"/>
    </location>
</feature>
<dbReference type="InterPro" id="IPR011006">
    <property type="entry name" value="CheY-like_superfamily"/>
</dbReference>
<dbReference type="InterPro" id="IPR039420">
    <property type="entry name" value="WalR-like"/>
</dbReference>
<organism evidence="4 5">
    <name type="scientific">Candidatus Nitrosymbiomonas proteolyticus</name>
    <dbReference type="NCBI Taxonomy" id="2608984"/>
    <lineage>
        <taxon>Bacteria</taxon>
        <taxon>Bacillati</taxon>
        <taxon>Armatimonadota</taxon>
        <taxon>Armatimonadota incertae sedis</taxon>
        <taxon>Candidatus Nitrosymbiomonas</taxon>
    </lineage>
</organism>
<evidence type="ECO:0000256" key="2">
    <source>
        <dbReference type="PROSITE-ProRule" id="PRU00169"/>
    </source>
</evidence>
<evidence type="ECO:0000259" key="3">
    <source>
        <dbReference type="PROSITE" id="PS50110"/>
    </source>
</evidence>
<evidence type="ECO:0000313" key="4">
    <source>
        <dbReference type="EMBL" id="BBO23242.1"/>
    </source>
</evidence>
<dbReference type="GO" id="GO:0006355">
    <property type="term" value="P:regulation of DNA-templated transcription"/>
    <property type="evidence" value="ECO:0007669"/>
    <property type="project" value="TreeGrafter"/>
</dbReference>
<dbReference type="KEGG" id="npy:NPRO_08370"/>
<feature type="domain" description="Response regulatory" evidence="3">
    <location>
        <begin position="3"/>
        <end position="120"/>
    </location>
</feature>
<keyword evidence="1 4" id="KW-0238">DNA-binding</keyword>
<reference evidence="4" key="1">
    <citation type="journal article" name="DNA Res.">
        <title>The physiological potential of anammox bacteria as revealed by their core genome structure.</title>
        <authorList>
            <person name="Okubo T."/>
            <person name="Toyoda A."/>
            <person name="Fukuhara K."/>
            <person name="Uchiyama I."/>
            <person name="Harigaya Y."/>
            <person name="Kuroiwa M."/>
            <person name="Suzuki T."/>
            <person name="Murakami Y."/>
            <person name="Suwa Y."/>
            <person name="Takami H."/>
        </authorList>
    </citation>
    <scope>NUCLEOTIDE SEQUENCE</scope>
    <source>
        <strain evidence="4">317325-2</strain>
    </source>
</reference>
<dbReference type="Proteomes" id="UP000662873">
    <property type="component" value="Chromosome"/>
</dbReference>
<proteinExistence type="predicted"/>
<dbReference type="GO" id="GO:0000156">
    <property type="term" value="F:phosphorelay response regulator activity"/>
    <property type="evidence" value="ECO:0007669"/>
    <property type="project" value="TreeGrafter"/>
</dbReference>
<dbReference type="GO" id="GO:0032993">
    <property type="term" value="C:protein-DNA complex"/>
    <property type="evidence" value="ECO:0007669"/>
    <property type="project" value="TreeGrafter"/>
</dbReference>
<dbReference type="PANTHER" id="PTHR48111:SF50">
    <property type="entry name" value="KDP OPERON TRANSCRIPTIONAL REGULATORY PROTEIN KDPE"/>
    <property type="match status" value="1"/>
</dbReference>
<name>A0A809RTZ9_9BACT</name>
<dbReference type="SUPFAM" id="SSF52172">
    <property type="entry name" value="CheY-like"/>
    <property type="match status" value="1"/>
</dbReference>
<dbReference type="EMBL" id="AP021858">
    <property type="protein sequence ID" value="BBO23242.1"/>
    <property type="molecule type" value="Genomic_DNA"/>
</dbReference>
<dbReference type="Pfam" id="PF00072">
    <property type="entry name" value="Response_reg"/>
    <property type="match status" value="1"/>
</dbReference>
<dbReference type="GO" id="GO:0000976">
    <property type="term" value="F:transcription cis-regulatory region binding"/>
    <property type="evidence" value="ECO:0007669"/>
    <property type="project" value="TreeGrafter"/>
</dbReference>